<keyword evidence="6" id="KW-1185">Reference proteome</keyword>
<keyword evidence="3" id="KW-0804">Transcription</keyword>
<reference evidence="5 6" key="1">
    <citation type="submission" date="2023-07" db="EMBL/GenBank/DDBJ databases">
        <title>Genomic Encyclopedia of Type Strains, Phase IV (KMG-IV): sequencing the most valuable type-strain genomes for metagenomic binning, comparative biology and taxonomic classification.</title>
        <authorList>
            <person name="Goeker M."/>
        </authorList>
    </citation>
    <scope>NUCLEOTIDE SEQUENCE [LARGE SCALE GENOMIC DNA]</scope>
    <source>
        <strain evidence="5 6">DSM 18695</strain>
    </source>
</reference>
<dbReference type="PANTHER" id="PTHR33164:SF43">
    <property type="entry name" value="HTH-TYPE TRANSCRIPTIONAL REPRESSOR YETL"/>
    <property type="match status" value="1"/>
</dbReference>
<dbReference type="InterPro" id="IPR036390">
    <property type="entry name" value="WH_DNA-bd_sf"/>
</dbReference>
<dbReference type="InterPro" id="IPR023187">
    <property type="entry name" value="Tscrpt_reg_MarR-type_CS"/>
</dbReference>
<accession>A0ABU0IZH3</accession>
<comment type="caution">
    <text evidence="5">The sequence shown here is derived from an EMBL/GenBank/DDBJ whole genome shotgun (WGS) entry which is preliminary data.</text>
</comment>
<evidence type="ECO:0000256" key="2">
    <source>
        <dbReference type="ARBA" id="ARBA00023125"/>
    </source>
</evidence>
<dbReference type="RefSeq" id="WP_307352831.1">
    <property type="nucleotide sequence ID" value="NZ_JAUSVS010000013.1"/>
</dbReference>
<evidence type="ECO:0000313" key="6">
    <source>
        <dbReference type="Proteomes" id="UP001228905"/>
    </source>
</evidence>
<dbReference type="InterPro" id="IPR000835">
    <property type="entry name" value="HTH_MarR-typ"/>
</dbReference>
<dbReference type="PROSITE" id="PS01117">
    <property type="entry name" value="HTH_MARR_1"/>
    <property type="match status" value="1"/>
</dbReference>
<evidence type="ECO:0000256" key="1">
    <source>
        <dbReference type="ARBA" id="ARBA00023015"/>
    </source>
</evidence>
<dbReference type="PRINTS" id="PR00598">
    <property type="entry name" value="HTHMARR"/>
</dbReference>
<dbReference type="SMART" id="SM00347">
    <property type="entry name" value="HTH_MARR"/>
    <property type="match status" value="1"/>
</dbReference>
<dbReference type="SUPFAM" id="SSF46785">
    <property type="entry name" value="Winged helix' DNA-binding domain"/>
    <property type="match status" value="1"/>
</dbReference>
<keyword evidence="2 5" id="KW-0238">DNA-binding</keyword>
<dbReference type="Proteomes" id="UP001228905">
    <property type="component" value="Unassembled WGS sequence"/>
</dbReference>
<dbReference type="EMBL" id="JAUSVS010000013">
    <property type="protein sequence ID" value="MDQ0466696.1"/>
    <property type="molecule type" value="Genomic_DNA"/>
</dbReference>
<organism evidence="5 6">
    <name type="scientific">Caulobacter ginsengisoli</name>
    <dbReference type="NCBI Taxonomy" id="400775"/>
    <lineage>
        <taxon>Bacteria</taxon>
        <taxon>Pseudomonadati</taxon>
        <taxon>Pseudomonadota</taxon>
        <taxon>Alphaproteobacteria</taxon>
        <taxon>Caulobacterales</taxon>
        <taxon>Caulobacteraceae</taxon>
        <taxon>Caulobacter</taxon>
    </lineage>
</organism>
<dbReference type="InterPro" id="IPR039422">
    <property type="entry name" value="MarR/SlyA-like"/>
</dbReference>
<proteinExistence type="predicted"/>
<dbReference type="PANTHER" id="PTHR33164">
    <property type="entry name" value="TRANSCRIPTIONAL REGULATOR, MARR FAMILY"/>
    <property type="match status" value="1"/>
</dbReference>
<evidence type="ECO:0000259" key="4">
    <source>
        <dbReference type="PROSITE" id="PS50995"/>
    </source>
</evidence>
<sequence length="150" mass="16381">MSPRPPPRTRPDVELFTEIGIIQQLSNAALERALPDGLSAAGFGVLTHFVRRGGEESPARLAGAFQVTKGAMTNTLQRLEAAGFVAIRGDAADGRRKLVSLTPAGRAAYEDGLVRLRPRMEGLRTAFSDADFETALPFLRALRIWLDEHR</sequence>
<feature type="domain" description="HTH marR-type" evidence="4">
    <location>
        <begin position="12"/>
        <end position="144"/>
    </location>
</feature>
<protein>
    <submittedName>
        <fullName evidence="5">DNA-binding MarR family transcriptional regulator</fullName>
    </submittedName>
</protein>
<dbReference type="GO" id="GO:0003677">
    <property type="term" value="F:DNA binding"/>
    <property type="evidence" value="ECO:0007669"/>
    <property type="project" value="UniProtKB-KW"/>
</dbReference>
<name>A0ABU0IZH3_9CAUL</name>
<gene>
    <name evidence="5" type="ORF">QO010_004492</name>
</gene>
<evidence type="ECO:0000256" key="3">
    <source>
        <dbReference type="ARBA" id="ARBA00023163"/>
    </source>
</evidence>
<keyword evidence="1" id="KW-0805">Transcription regulation</keyword>
<dbReference type="InterPro" id="IPR036388">
    <property type="entry name" value="WH-like_DNA-bd_sf"/>
</dbReference>
<dbReference type="PROSITE" id="PS50995">
    <property type="entry name" value="HTH_MARR_2"/>
    <property type="match status" value="1"/>
</dbReference>
<evidence type="ECO:0000313" key="5">
    <source>
        <dbReference type="EMBL" id="MDQ0466696.1"/>
    </source>
</evidence>
<dbReference type="Gene3D" id="1.10.10.10">
    <property type="entry name" value="Winged helix-like DNA-binding domain superfamily/Winged helix DNA-binding domain"/>
    <property type="match status" value="1"/>
</dbReference>
<dbReference type="Pfam" id="PF12802">
    <property type="entry name" value="MarR_2"/>
    <property type="match status" value="1"/>
</dbReference>